<accession>A0A078AU12</accession>
<proteinExistence type="predicted"/>
<sequence length="119" mass="13859">MFTNIFRRAKQTKCQPTQYYISGLSGMKSVNRNKLQEIPRMQNSLNTSKQNTFKSLNGFKQIIKNRIKQLVMIQTQIQNTGDSSTNTMIKAQINLLTRNITLQEMEYHSQKQRNVGQQC</sequence>
<dbReference type="EMBL" id="CCKQ01014135">
    <property type="protein sequence ID" value="CDW85890.1"/>
    <property type="molecule type" value="Genomic_DNA"/>
</dbReference>
<keyword evidence="2" id="KW-1185">Reference proteome</keyword>
<name>A0A078AU12_STYLE</name>
<protein>
    <submittedName>
        <fullName evidence="1">Uncharacterized protein</fullName>
    </submittedName>
</protein>
<dbReference type="Proteomes" id="UP000039865">
    <property type="component" value="Unassembled WGS sequence"/>
</dbReference>
<dbReference type="AlphaFoldDB" id="A0A078AU12"/>
<reference evidence="1 2" key="1">
    <citation type="submission" date="2014-06" db="EMBL/GenBank/DDBJ databases">
        <authorList>
            <person name="Swart Estienne"/>
        </authorList>
    </citation>
    <scope>NUCLEOTIDE SEQUENCE [LARGE SCALE GENOMIC DNA]</scope>
    <source>
        <strain evidence="1 2">130c</strain>
    </source>
</reference>
<dbReference type="InParanoid" id="A0A078AU12"/>
<organism evidence="1 2">
    <name type="scientific">Stylonychia lemnae</name>
    <name type="common">Ciliate</name>
    <dbReference type="NCBI Taxonomy" id="5949"/>
    <lineage>
        <taxon>Eukaryota</taxon>
        <taxon>Sar</taxon>
        <taxon>Alveolata</taxon>
        <taxon>Ciliophora</taxon>
        <taxon>Intramacronucleata</taxon>
        <taxon>Spirotrichea</taxon>
        <taxon>Stichotrichia</taxon>
        <taxon>Sporadotrichida</taxon>
        <taxon>Oxytrichidae</taxon>
        <taxon>Stylonychinae</taxon>
        <taxon>Stylonychia</taxon>
    </lineage>
</organism>
<gene>
    <name evidence="1" type="primary">Contig13660.g14572</name>
    <name evidence="1" type="ORF">STYLEM_14979</name>
</gene>
<evidence type="ECO:0000313" key="2">
    <source>
        <dbReference type="Proteomes" id="UP000039865"/>
    </source>
</evidence>
<evidence type="ECO:0000313" key="1">
    <source>
        <dbReference type="EMBL" id="CDW85890.1"/>
    </source>
</evidence>